<dbReference type="EMBL" id="NHZQ01000067">
    <property type="protein sequence ID" value="PSK55264.1"/>
    <property type="molecule type" value="Genomic_DNA"/>
</dbReference>
<accession>A0A2P8A461</accession>
<name>A0A2P8A461_9PEZI</name>
<evidence type="ECO:0000256" key="3">
    <source>
        <dbReference type="ARBA" id="ARBA00022989"/>
    </source>
</evidence>
<dbReference type="AlphaFoldDB" id="A0A2P8A461"/>
<feature type="transmembrane region" description="Helical" evidence="7">
    <location>
        <begin position="60"/>
        <end position="79"/>
    </location>
</feature>
<comment type="caution">
    <text evidence="9">The sequence shown here is derived from an EMBL/GenBank/DDBJ whole genome shotgun (WGS) entry which is preliminary data.</text>
</comment>
<comment type="similarity">
    <text evidence="5">Belongs to the SAT4 family.</text>
</comment>
<evidence type="ECO:0000256" key="5">
    <source>
        <dbReference type="ARBA" id="ARBA00038359"/>
    </source>
</evidence>
<dbReference type="InterPro" id="IPR052337">
    <property type="entry name" value="SAT4-like"/>
</dbReference>
<feature type="transmembrane region" description="Helical" evidence="7">
    <location>
        <begin position="26"/>
        <end position="48"/>
    </location>
</feature>
<feature type="domain" description="Rhodopsin" evidence="8">
    <location>
        <begin position="44"/>
        <end position="287"/>
    </location>
</feature>
<dbReference type="GO" id="GO:0016020">
    <property type="term" value="C:membrane"/>
    <property type="evidence" value="ECO:0007669"/>
    <property type="project" value="UniProtKB-SubCell"/>
</dbReference>
<feature type="transmembrane region" description="Helical" evidence="7">
    <location>
        <begin position="222"/>
        <end position="246"/>
    </location>
</feature>
<feature type="region of interest" description="Disordered" evidence="6">
    <location>
        <begin position="362"/>
        <end position="383"/>
    </location>
</feature>
<keyword evidence="10" id="KW-1185">Reference proteome</keyword>
<sequence length="405" mass="44972">MRVPSAEVVASFPKGDPKNPQRMGPALVIVNALFMGITALAVALRIYVRAAMKRQLGMDDVFIGIALFFALALGLNSIVANQSFGWDRHIWDLPFSMYANSLITAMVGKILFTLAATFTRISLILFFYRLVKDAHLRWYRWLLHASIIWTVAVGITFIFLSVFTCLPVKAYWTWPPIPTQKCIDEGLVTLIAGVINSVTDLLVTLLPVPLIMRLRLPVKQRLGVLVLLCLGIVVTAAGVIRTYYIWKSLIGSWDITWYAFHLWIAACVEIDLAVLCACAPALKPLFSSLASRMSSGISSVISPRPNSQQSSSETYAVSKENLARAGADGGWRPPKPMRKKKGLMDSKLSTFGNWLGRPADSVTLESANDDRGRGSSRRQTEEEIELVHERAKEDDQVLYIGQSRI</sequence>
<gene>
    <name evidence="9" type="ORF">B9Z65_2653</name>
</gene>
<evidence type="ECO:0000256" key="6">
    <source>
        <dbReference type="SAM" id="MobiDB-lite"/>
    </source>
</evidence>
<dbReference type="Proteomes" id="UP000243723">
    <property type="component" value="Unassembled WGS sequence"/>
</dbReference>
<evidence type="ECO:0000313" key="10">
    <source>
        <dbReference type="Proteomes" id="UP000243723"/>
    </source>
</evidence>
<organism evidence="9 10">
    <name type="scientific">Elsinoe australis</name>
    <dbReference type="NCBI Taxonomy" id="40998"/>
    <lineage>
        <taxon>Eukaryota</taxon>
        <taxon>Fungi</taxon>
        <taxon>Dikarya</taxon>
        <taxon>Ascomycota</taxon>
        <taxon>Pezizomycotina</taxon>
        <taxon>Dothideomycetes</taxon>
        <taxon>Dothideomycetidae</taxon>
        <taxon>Myriangiales</taxon>
        <taxon>Elsinoaceae</taxon>
        <taxon>Elsinoe</taxon>
    </lineage>
</organism>
<evidence type="ECO:0000256" key="4">
    <source>
        <dbReference type="ARBA" id="ARBA00023136"/>
    </source>
</evidence>
<evidence type="ECO:0000256" key="7">
    <source>
        <dbReference type="SAM" id="Phobius"/>
    </source>
</evidence>
<dbReference type="STRING" id="40998.A0A2P8A461"/>
<comment type="subcellular location">
    <subcellularLocation>
        <location evidence="1">Membrane</location>
        <topology evidence="1">Multi-pass membrane protein</topology>
    </subcellularLocation>
</comment>
<dbReference type="OrthoDB" id="4525788at2759"/>
<evidence type="ECO:0000256" key="1">
    <source>
        <dbReference type="ARBA" id="ARBA00004141"/>
    </source>
</evidence>
<reference evidence="9 10" key="1">
    <citation type="submission" date="2017-05" db="EMBL/GenBank/DDBJ databases">
        <title>Draft genome sequence of Elsinoe australis.</title>
        <authorList>
            <person name="Cheng Q."/>
        </authorList>
    </citation>
    <scope>NUCLEOTIDE SEQUENCE [LARGE SCALE GENOMIC DNA]</scope>
    <source>
        <strain evidence="9 10">NL1</strain>
    </source>
</reference>
<dbReference type="PANTHER" id="PTHR33048:SF129">
    <property type="entry name" value="INTEGRAL MEMBRANE PROTEIN-RELATED"/>
    <property type="match status" value="1"/>
</dbReference>
<feature type="transmembrane region" description="Helical" evidence="7">
    <location>
        <begin position="99"/>
        <end position="129"/>
    </location>
</feature>
<protein>
    <recommendedName>
        <fullName evidence="8">Rhodopsin domain-containing protein</fullName>
    </recommendedName>
</protein>
<keyword evidence="4 7" id="KW-0472">Membrane</keyword>
<evidence type="ECO:0000256" key="2">
    <source>
        <dbReference type="ARBA" id="ARBA00022692"/>
    </source>
</evidence>
<dbReference type="InterPro" id="IPR049326">
    <property type="entry name" value="Rhodopsin_dom_fungi"/>
</dbReference>
<feature type="compositionally biased region" description="Basic and acidic residues" evidence="6">
    <location>
        <begin position="368"/>
        <end position="383"/>
    </location>
</feature>
<evidence type="ECO:0000313" key="9">
    <source>
        <dbReference type="EMBL" id="PSK55264.1"/>
    </source>
</evidence>
<dbReference type="PANTHER" id="PTHR33048">
    <property type="entry name" value="PTH11-LIKE INTEGRAL MEMBRANE PROTEIN (AFU_ORTHOLOGUE AFUA_5G11245)"/>
    <property type="match status" value="1"/>
</dbReference>
<evidence type="ECO:0000259" key="8">
    <source>
        <dbReference type="Pfam" id="PF20684"/>
    </source>
</evidence>
<feature type="transmembrane region" description="Helical" evidence="7">
    <location>
        <begin position="186"/>
        <end position="210"/>
    </location>
</feature>
<keyword evidence="3 7" id="KW-1133">Transmembrane helix</keyword>
<feature type="transmembrane region" description="Helical" evidence="7">
    <location>
        <begin position="141"/>
        <end position="166"/>
    </location>
</feature>
<dbReference type="Pfam" id="PF20684">
    <property type="entry name" value="Fung_rhodopsin"/>
    <property type="match status" value="1"/>
</dbReference>
<keyword evidence="2 7" id="KW-0812">Transmembrane</keyword>
<proteinExistence type="inferred from homology"/>
<feature type="transmembrane region" description="Helical" evidence="7">
    <location>
        <begin position="258"/>
        <end position="282"/>
    </location>
</feature>